<keyword evidence="1" id="KW-0732">Signal</keyword>
<evidence type="ECO:0000313" key="2">
    <source>
        <dbReference type="EMBL" id="ABJ05618.1"/>
    </source>
</evidence>
<sequence length="205" mass="21917">MRLLYRCGIVGVAVMAGVTALQAQSVRPGTRPEAELLQPAPVKNCSPSNSPSDPSDPWVTASVGAKGFAAEQHFRENFPAGGVAIAWLGATFKQRFIAKTEQPALPTTLQPFHLRRAARASEIAVWLGDRGETTLGDLWCLLKVQPNGEAGALATTSAPNLFFIRDRDGKLWTVDVLWGGPGWEIGASAIDGDRPWDAGAQAFSH</sequence>
<reference evidence="2" key="1">
    <citation type="submission" date="2006-09" db="EMBL/GenBank/DDBJ databases">
        <title>Complete sequence of Rhodopseudomonas palustris BisA53.</title>
        <authorList>
            <consortium name="US DOE Joint Genome Institute"/>
            <person name="Copeland A."/>
            <person name="Lucas S."/>
            <person name="Lapidus A."/>
            <person name="Barry K."/>
            <person name="Detter J.C."/>
            <person name="Glavina del Rio T."/>
            <person name="Hammon N."/>
            <person name="Israni S."/>
            <person name="Dalin E."/>
            <person name="Tice H."/>
            <person name="Pitluck S."/>
            <person name="Chain P."/>
            <person name="Malfatti S."/>
            <person name="Shin M."/>
            <person name="Vergez L."/>
            <person name="Schmutz J."/>
            <person name="Larimer F."/>
            <person name="Land M."/>
            <person name="Hauser L."/>
            <person name="Pelletier D.A."/>
            <person name="Kyrpides N."/>
            <person name="Kim E."/>
            <person name="Harwood C.S."/>
            <person name="Oda Y."/>
            <person name="Richardson P."/>
        </authorList>
    </citation>
    <scope>NUCLEOTIDE SEQUENCE [LARGE SCALE GENOMIC DNA]</scope>
    <source>
        <strain evidence="2">BisA53</strain>
    </source>
</reference>
<dbReference type="STRING" id="316055.RPE_1669"/>
<feature type="signal peptide" evidence="1">
    <location>
        <begin position="1"/>
        <end position="23"/>
    </location>
</feature>
<protein>
    <submittedName>
        <fullName evidence="2">Uncharacterized protein</fullName>
    </submittedName>
</protein>
<dbReference type="eggNOG" id="ENOG5030V25">
    <property type="taxonomic scope" value="Bacteria"/>
</dbReference>
<dbReference type="EMBL" id="CP000463">
    <property type="protein sequence ID" value="ABJ05618.1"/>
    <property type="molecule type" value="Genomic_DNA"/>
</dbReference>
<evidence type="ECO:0000256" key="1">
    <source>
        <dbReference type="SAM" id="SignalP"/>
    </source>
</evidence>
<dbReference type="AlphaFoldDB" id="Q07R16"/>
<organism evidence="2">
    <name type="scientific">Rhodopseudomonas palustris (strain BisA53)</name>
    <dbReference type="NCBI Taxonomy" id="316055"/>
    <lineage>
        <taxon>Bacteria</taxon>
        <taxon>Pseudomonadati</taxon>
        <taxon>Pseudomonadota</taxon>
        <taxon>Alphaproteobacteria</taxon>
        <taxon>Hyphomicrobiales</taxon>
        <taxon>Nitrobacteraceae</taxon>
        <taxon>Rhodopseudomonas</taxon>
    </lineage>
</organism>
<proteinExistence type="predicted"/>
<feature type="chain" id="PRO_5004165990" evidence="1">
    <location>
        <begin position="24"/>
        <end position="205"/>
    </location>
</feature>
<gene>
    <name evidence="2" type="ordered locus">RPE_1669</name>
</gene>
<name>Q07R16_RHOP5</name>
<dbReference type="HOGENOM" id="CLU_093753_0_0_5"/>
<accession>Q07R16</accession>
<dbReference type="OrthoDB" id="8137863at2"/>
<dbReference type="KEGG" id="rpe:RPE_1669"/>